<name>D1QNL9_9BACT</name>
<feature type="domain" description="TonB C-terminal" evidence="1">
    <location>
        <begin position="344"/>
        <end position="408"/>
    </location>
</feature>
<comment type="caution">
    <text evidence="2">The sequence shown here is derived from an EMBL/GenBank/DDBJ whole genome shotgun (WGS) entry which is preliminary data.</text>
</comment>
<dbReference type="GO" id="GO:0055085">
    <property type="term" value="P:transmembrane transport"/>
    <property type="evidence" value="ECO:0007669"/>
    <property type="project" value="InterPro"/>
</dbReference>
<evidence type="ECO:0000313" key="2">
    <source>
        <dbReference type="EMBL" id="EFB33078.1"/>
    </source>
</evidence>
<organism evidence="2 3">
    <name type="scientific">Segatella oris F0302</name>
    <dbReference type="NCBI Taxonomy" id="649760"/>
    <lineage>
        <taxon>Bacteria</taxon>
        <taxon>Pseudomonadati</taxon>
        <taxon>Bacteroidota</taxon>
        <taxon>Bacteroidia</taxon>
        <taxon>Bacteroidales</taxon>
        <taxon>Prevotellaceae</taxon>
        <taxon>Segatella</taxon>
    </lineage>
</organism>
<dbReference type="Proteomes" id="UP000004079">
    <property type="component" value="Unassembled WGS sequence"/>
</dbReference>
<dbReference type="EMBL" id="ACUZ02000005">
    <property type="protein sequence ID" value="EFB33078.1"/>
    <property type="molecule type" value="Genomic_DNA"/>
</dbReference>
<reference evidence="2 3" key="1">
    <citation type="submission" date="2009-11" db="EMBL/GenBank/DDBJ databases">
        <authorList>
            <person name="Weinstock G."/>
            <person name="Sodergren E."/>
            <person name="Clifton S."/>
            <person name="Fulton L."/>
            <person name="Fulton B."/>
            <person name="Courtney L."/>
            <person name="Fronick C."/>
            <person name="Harrison M."/>
            <person name="Strong C."/>
            <person name="Farmer C."/>
            <person name="Delahaunty K."/>
            <person name="Markovic C."/>
            <person name="Hall O."/>
            <person name="Minx P."/>
            <person name="Tomlinson C."/>
            <person name="Mitreva M."/>
            <person name="Nelson J."/>
            <person name="Hou S."/>
            <person name="Wollam A."/>
            <person name="Pepin K.H."/>
            <person name="Johnson M."/>
            <person name="Bhonagiri V."/>
            <person name="Nash W.E."/>
            <person name="Warren W."/>
            <person name="Chinwalla A."/>
            <person name="Mardis E.R."/>
            <person name="Wilson R.K."/>
        </authorList>
    </citation>
    <scope>NUCLEOTIDE SEQUENCE [LARGE SCALE GENOMIC DNA]</scope>
    <source>
        <strain evidence="2 3">F0302</strain>
    </source>
</reference>
<dbReference type="SUPFAM" id="SSF74653">
    <property type="entry name" value="TolA/TonB C-terminal domain"/>
    <property type="match status" value="1"/>
</dbReference>
<dbReference type="Gene3D" id="3.30.1150.10">
    <property type="match status" value="1"/>
</dbReference>
<dbReference type="HOGENOM" id="CLU_745683_0_0_10"/>
<dbReference type="Pfam" id="PF03544">
    <property type="entry name" value="TonB_C"/>
    <property type="match status" value="1"/>
</dbReference>
<accession>D1QNL9</accession>
<gene>
    <name evidence="2" type="ORF">HMPREF0971_00627</name>
</gene>
<dbReference type="AlphaFoldDB" id="D1QNL9"/>
<evidence type="ECO:0000259" key="1">
    <source>
        <dbReference type="Pfam" id="PF03544"/>
    </source>
</evidence>
<sequence length="418" mass="47350">MLLKGKILVFLVVNLVLVSNEIRPVGMIGLVFFIYLCEVIKRYTMKKMIFLMVLLMSVSCMKAQQTASSTSIRYEQRHVVCTNSKGEMNVVDIDFEWPERLCYVAQLVLLRHINTLLGDTCMQLDRKIAAIQSLYGEPLTTKLDTIPDDSKFCYASYSVREVGLQEGRYISMRVEKNIQPGLKSSLRKEHQLELFVYDISNQRILKGKELMKLENILVDPVASYYLSNALTEGLLNNYAVSLDAQKLYGPVPVNDRTLLMEVGAEGQPSVQSMISTADWVNFLTSKMKKLLKTKPVVGTPVVELVDAPVVGDSMYVYRQTEELASFSWNNQNLNQYITTNLVVPPYLKKEALSGRALVRLIIECDGTLSNISIVKPFSPTLDRNIVALLRRMPKWSPARQEGKPVRSFCFIPVNVKLQ</sequence>
<evidence type="ECO:0000313" key="3">
    <source>
        <dbReference type="Proteomes" id="UP000004079"/>
    </source>
</evidence>
<protein>
    <submittedName>
        <fullName evidence="2">TonB family domain protein</fullName>
    </submittedName>
</protein>
<proteinExistence type="predicted"/>
<dbReference type="STRING" id="649760.HMPREF0971_00627"/>
<dbReference type="InterPro" id="IPR037682">
    <property type="entry name" value="TonB_C"/>
</dbReference>